<dbReference type="SUPFAM" id="SSF51197">
    <property type="entry name" value="Clavaminate synthase-like"/>
    <property type="match status" value="1"/>
</dbReference>
<evidence type="ECO:0000313" key="4">
    <source>
        <dbReference type="Proteomes" id="UP000247465"/>
    </source>
</evidence>
<sequence length="247" mass="27821">MTEEERYLFDLQGFLLLENVLSPKLLTACNKVLDYLEDLEPEKYPSPLVLGAEKSPENLYISNILESDPAFFPLIDLPPVLDVISEVTGGPFRLNHTYTIYRWGGGYTRMHMHGTPINPKCQYRCHNGQMLSTLTKVVFPLLDCEADDGCFAVIPGTHKSNFPRPWGSHPNENPALTPVPARAGDAIIFTEALTHGSVINSSGRPRRTLYFCYSTGYMPDWGSQGLHFSQKLSERLSKEQREIICLK</sequence>
<dbReference type="PANTHER" id="PTHR20883:SF15">
    <property type="entry name" value="PHYTANOYL-COA DIOXYGENASE DOMAIN-CONTAINING PROTEIN 1"/>
    <property type="match status" value="1"/>
</dbReference>
<dbReference type="Proteomes" id="UP000247465">
    <property type="component" value="Chromosome"/>
</dbReference>
<evidence type="ECO:0000256" key="1">
    <source>
        <dbReference type="ARBA" id="ARBA00022723"/>
    </source>
</evidence>
<dbReference type="Pfam" id="PF05721">
    <property type="entry name" value="PhyH"/>
    <property type="match status" value="1"/>
</dbReference>
<dbReference type="Gene3D" id="2.60.120.620">
    <property type="entry name" value="q2cbj1_9rhob like domain"/>
    <property type="match status" value="1"/>
</dbReference>
<evidence type="ECO:0008006" key="5">
    <source>
        <dbReference type="Google" id="ProtNLM"/>
    </source>
</evidence>
<dbReference type="PANTHER" id="PTHR20883">
    <property type="entry name" value="PHYTANOYL-COA DIOXYGENASE DOMAIN CONTAINING 1"/>
    <property type="match status" value="1"/>
</dbReference>
<dbReference type="GO" id="GO:0005506">
    <property type="term" value="F:iron ion binding"/>
    <property type="evidence" value="ECO:0007669"/>
    <property type="project" value="UniProtKB-ARBA"/>
</dbReference>
<keyword evidence="1" id="KW-0479">Metal-binding</keyword>
<dbReference type="KEGG" id="mtar:DF168_01188"/>
<dbReference type="AlphaFoldDB" id="A0A2Z4ACU5"/>
<protein>
    <recommendedName>
        <fullName evidence="5">Phytanoyl-CoA dioxygenase family protein</fullName>
    </recommendedName>
</protein>
<reference evidence="3 4" key="1">
    <citation type="submission" date="2018-06" db="EMBL/GenBank/DDBJ databases">
        <title>Draft Genome Sequence of a Novel Marine Bacterium Related to the Verrucomicrobia.</title>
        <authorList>
            <person name="Vosseberg J."/>
            <person name="Martijn J."/>
            <person name="Ettema T.J.G."/>
        </authorList>
    </citation>
    <scope>NUCLEOTIDE SEQUENCE [LARGE SCALE GENOMIC DNA]</scope>
    <source>
        <strain evidence="3">TARA_B100001123</strain>
    </source>
</reference>
<accession>A0A2Z4ACU5</accession>
<organism evidence="3 4">
    <name type="scientific">Candidatus Moanibacter tarae</name>
    <dbReference type="NCBI Taxonomy" id="2200854"/>
    <lineage>
        <taxon>Bacteria</taxon>
        <taxon>Pseudomonadati</taxon>
        <taxon>Verrucomicrobiota</taxon>
        <taxon>Opitutia</taxon>
        <taxon>Puniceicoccales</taxon>
        <taxon>Puniceicoccales incertae sedis</taxon>
        <taxon>Candidatus Moanibacter</taxon>
    </lineage>
</organism>
<dbReference type="GO" id="GO:0016706">
    <property type="term" value="F:2-oxoglutarate-dependent dioxygenase activity"/>
    <property type="evidence" value="ECO:0007669"/>
    <property type="project" value="UniProtKB-ARBA"/>
</dbReference>
<gene>
    <name evidence="3" type="ORF">DF168_01188</name>
</gene>
<evidence type="ECO:0000256" key="2">
    <source>
        <dbReference type="ARBA" id="ARBA00023004"/>
    </source>
</evidence>
<evidence type="ECO:0000313" key="3">
    <source>
        <dbReference type="EMBL" id="AWT59989.1"/>
    </source>
</evidence>
<name>A0A2Z4ACU5_9BACT</name>
<dbReference type="EMBL" id="CP029803">
    <property type="protein sequence ID" value="AWT59989.1"/>
    <property type="molecule type" value="Genomic_DNA"/>
</dbReference>
<dbReference type="InterPro" id="IPR008775">
    <property type="entry name" value="Phytyl_CoA_dOase-like"/>
</dbReference>
<proteinExistence type="predicted"/>
<keyword evidence="2" id="KW-0408">Iron</keyword>